<protein>
    <recommendedName>
        <fullName evidence="3">SWIM-type domain-containing protein</fullName>
    </recommendedName>
</protein>
<name>A0A9X7W1S3_9BACL</name>
<dbReference type="GO" id="GO:0008270">
    <property type="term" value="F:zinc ion binding"/>
    <property type="evidence" value="ECO:0007669"/>
    <property type="project" value="UniProtKB-KW"/>
</dbReference>
<evidence type="ECO:0000256" key="2">
    <source>
        <dbReference type="SAM" id="MobiDB-lite"/>
    </source>
</evidence>
<organism evidence="4 5">
    <name type="scientific">Alicyclobacillus mengziensis</name>
    <dbReference type="NCBI Taxonomy" id="2931921"/>
    <lineage>
        <taxon>Bacteria</taxon>
        <taxon>Bacillati</taxon>
        <taxon>Bacillota</taxon>
        <taxon>Bacilli</taxon>
        <taxon>Bacillales</taxon>
        <taxon>Alicyclobacillaceae</taxon>
        <taxon>Alicyclobacillus</taxon>
    </lineage>
</organism>
<feature type="domain" description="SWIM-type" evidence="3">
    <location>
        <begin position="128"/>
        <end position="163"/>
    </location>
</feature>
<dbReference type="PANTHER" id="PTHR38133:SF1">
    <property type="entry name" value="SLR1429 PROTEIN"/>
    <property type="match status" value="1"/>
</dbReference>
<sequence>MRSSRSSKSAVQKGGSRTASFIEMKWKFALDEFEISRQRRGKAMEKQGLVTSLSFQNGVIYAQIQGPKMRFAVQDTTVSMPIIQSGEAYQSRIAHLLYLRPDWLATLHSGEWDREFWDALSDMGLQWYPNEATAKEWVSGITCTCNDREMPCFHAAATLFALLHEMEETPLFAIRMLGIEADELLDEVHRIGSIQSKTEHSIQDSHLASGSEVQASPAQDSRTVLLRNEEEAVYRETNAYTGERIRHRLPPNWDVKKQADWQERYMALK</sequence>
<feature type="region of interest" description="Disordered" evidence="2">
    <location>
        <begin position="201"/>
        <end position="221"/>
    </location>
</feature>
<reference evidence="4 5" key="1">
    <citation type="submission" date="2021-02" db="EMBL/GenBank/DDBJ databases">
        <title>Alicyclobacillus curvatus sp. nov. and Alicyclobacillus mengziensis sp. nov., two acidophilic bacteria isolated from acid mine drainage.</title>
        <authorList>
            <person name="Huang Y."/>
        </authorList>
    </citation>
    <scope>NUCLEOTIDE SEQUENCE [LARGE SCALE GENOMIC DNA]</scope>
    <source>
        <strain evidence="4 5">S30H14</strain>
    </source>
</reference>
<evidence type="ECO:0000259" key="3">
    <source>
        <dbReference type="PROSITE" id="PS50966"/>
    </source>
</evidence>
<proteinExistence type="predicted"/>
<evidence type="ECO:0000313" key="5">
    <source>
        <dbReference type="Proteomes" id="UP000663505"/>
    </source>
</evidence>
<evidence type="ECO:0000313" key="4">
    <source>
        <dbReference type="EMBL" id="QSO49116.1"/>
    </source>
</evidence>
<dbReference type="PANTHER" id="PTHR38133">
    <property type="entry name" value="SLR1429 PROTEIN"/>
    <property type="match status" value="1"/>
</dbReference>
<keyword evidence="1" id="KW-0479">Metal-binding</keyword>
<dbReference type="KEGG" id="afx:JZ786_09415"/>
<dbReference type="InterPro" id="IPR007527">
    <property type="entry name" value="Znf_SWIM"/>
</dbReference>
<dbReference type="RefSeq" id="WP_206658430.1">
    <property type="nucleotide sequence ID" value="NZ_CP071182.1"/>
</dbReference>
<dbReference type="Proteomes" id="UP000663505">
    <property type="component" value="Chromosome"/>
</dbReference>
<accession>A0A9X7W1S3</accession>
<dbReference type="AlphaFoldDB" id="A0A9X7W1S3"/>
<keyword evidence="5" id="KW-1185">Reference proteome</keyword>
<dbReference type="PROSITE" id="PS50966">
    <property type="entry name" value="ZF_SWIM"/>
    <property type="match status" value="1"/>
</dbReference>
<evidence type="ECO:0000256" key="1">
    <source>
        <dbReference type="PROSITE-ProRule" id="PRU00325"/>
    </source>
</evidence>
<keyword evidence="1" id="KW-0863">Zinc-finger</keyword>
<gene>
    <name evidence="4" type="ORF">JZ786_09415</name>
</gene>
<keyword evidence="1" id="KW-0862">Zinc</keyword>
<dbReference type="EMBL" id="CP071182">
    <property type="protein sequence ID" value="QSO49116.1"/>
    <property type="molecule type" value="Genomic_DNA"/>
</dbReference>
<feature type="compositionally biased region" description="Polar residues" evidence="2">
    <location>
        <begin position="204"/>
        <end position="221"/>
    </location>
</feature>